<dbReference type="PANTHER" id="PTHR30024:SF47">
    <property type="entry name" value="TAURINE-BINDING PERIPLASMIC PROTEIN"/>
    <property type="match status" value="1"/>
</dbReference>
<dbReference type="InterPro" id="IPR015168">
    <property type="entry name" value="SsuA/THI5"/>
</dbReference>
<evidence type="ECO:0000256" key="3">
    <source>
        <dbReference type="ARBA" id="ARBA00022729"/>
    </source>
</evidence>
<reference evidence="6" key="1">
    <citation type="journal article" date="2014" name="Front. Microbiol.">
        <title>High frequency of phylogenetically diverse reductive dehalogenase-homologous genes in deep subseafloor sedimentary metagenomes.</title>
        <authorList>
            <person name="Kawai M."/>
            <person name="Futagami T."/>
            <person name="Toyoda A."/>
            <person name="Takaki Y."/>
            <person name="Nishi S."/>
            <person name="Hori S."/>
            <person name="Arai W."/>
            <person name="Tsubouchi T."/>
            <person name="Morono Y."/>
            <person name="Uchiyama I."/>
            <person name="Ito T."/>
            <person name="Fujiyama A."/>
            <person name="Inagaki F."/>
            <person name="Takami H."/>
        </authorList>
    </citation>
    <scope>NUCLEOTIDE SEQUENCE</scope>
    <source>
        <strain evidence="6">Expedition CK06-06</strain>
    </source>
</reference>
<dbReference type="GO" id="GO:0042918">
    <property type="term" value="P:alkanesulfonate transmembrane transport"/>
    <property type="evidence" value="ECO:0007669"/>
    <property type="project" value="TreeGrafter"/>
</dbReference>
<feature type="domain" description="SsuA/THI5-like" evidence="5">
    <location>
        <begin position="61"/>
        <end position="201"/>
    </location>
</feature>
<organism evidence="6">
    <name type="scientific">marine sediment metagenome</name>
    <dbReference type="NCBI Taxonomy" id="412755"/>
    <lineage>
        <taxon>unclassified sequences</taxon>
        <taxon>metagenomes</taxon>
        <taxon>ecological metagenomes</taxon>
    </lineage>
</organism>
<dbReference type="PANTHER" id="PTHR30024">
    <property type="entry name" value="ALIPHATIC SULFONATES-BINDING PROTEIN-RELATED"/>
    <property type="match status" value="1"/>
</dbReference>
<dbReference type="EMBL" id="BARS01031435">
    <property type="protein sequence ID" value="GAG18101.1"/>
    <property type="molecule type" value="Genomic_DNA"/>
</dbReference>
<keyword evidence="3" id="KW-0732">Signal</keyword>
<comment type="similarity">
    <text evidence="2">Belongs to the bacterial solute-binding protein SsuA/TauA family.</text>
</comment>
<comment type="subcellular location">
    <subcellularLocation>
        <location evidence="1">Periplasm</location>
    </subcellularLocation>
</comment>
<name>X0WZD5_9ZZZZ</name>
<evidence type="ECO:0000256" key="1">
    <source>
        <dbReference type="ARBA" id="ARBA00004418"/>
    </source>
</evidence>
<dbReference type="GO" id="GO:0042597">
    <property type="term" value="C:periplasmic space"/>
    <property type="evidence" value="ECO:0007669"/>
    <property type="project" value="UniProtKB-SubCell"/>
</dbReference>
<protein>
    <recommendedName>
        <fullName evidence="5">SsuA/THI5-like domain-containing protein</fullName>
    </recommendedName>
</protein>
<gene>
    <name evidence="6" type="ORF">S01H1_48919</name>
</gene>
<comment type="caution">
    <text evidence="6">The sequence shown here is derived from an EMBL/GenBank/DDBJ whole genome shotgun (WGS) entry which is preliminary data.</text>
</comment>
<dbReference type="Pfam" id="PF09084">
    <property type="entry name" value="NMT1"/>
    <property type="match status" value="1"/>
</dbReference>
<keyword evidence="4" id="KW-1133">Transmembrane helix</keyword>
<accession>X0WZD5</accession>
<dbReference type="Gene3D" id="3.40.190.10">
    <property type="entry name" value="Periplasmic binding protein-like II"/>
    <property type="match status" value="2"/>
</dbReference>
<proteinExistence type="inferred from homology"/>
<dbReference type="SUPFAM" id="SSF53850">
    <property type="entry name" value="Periplasmic binding protein-like II"/>
    <property type="match status" value="1"/>
</dbReference>
<evidence type="ECO:0000313" key="6">
    <source>
        <dbReference type="EMBL" id="GAG18101.1"/>
    </source>
</evidence>
<keyword evidence="4" id="KW-0812">Transmembrane</keyword>
<evidence type="ECO:0000256" key="4">
    <source>
        <dbReference type="SAM" id="Phobius"/>
    </source>
</evidence>
<sequence length="221" mass="23968">MKEISRLSKNMLIIIIIGVVALASIGIWGFYIQEQKNTGKYTGPVDKITVAAAEYLTGVLVYVAEEQGYFEKNGLDVTIKGYGSGKACADALSDGEADISTSADNVFVSNSFEQTGLRVIGTVSTKQVKELVARKDKGITTTDDLIGKRIGVTKTSGAEFQLGVFLTFNGLPQQDVELVDLKPSEMHEAISNGDVDAVFVWDPYLYEIKKELGENVVSWLG</sequence>
<evidence type="ECO:0000256" key="2">
    <source>
        <dbReference type="ARBA" id="ARBA00010742"/>
    </source>
</evidence>
<dbReference type="AlphaFoldDB" id="X0WZD5"/>
<evidence type="ECO:0000259" key="5">
    <source>
        <dbReference type="Pfam" id="PF09084"/>
    </source>
</evidence>
<keyword evidence="4" id="KW-0472">Membrane</keyword>
<feature type="transmembrane region" description="Helical" evidence="4">
    <location>
        <begin position="12"/>
        <end position="31"/>
    </location>
</feature>
<feature type="non-terminal residue" evidence="6">
    <location>
        <position position="221"/>
    </location>
</feature>